<organism evidence="2 3">
    <name type="scientific">Nocardioides jejuensis</name>
    <dbReference type="NCBI Taxonomy" id="2502782"/>
    <lineage>
        <taxon>Bacteria</taxon>
        <taxon>Bacillati</taxon>
        <taxon>Actinomycetota</taxon>
        <taxon>Actinomycetes</taxon>
        <taxon>Propionibacteriales</taxon>
        <taxon>Nocardioidaceae</taxon>
        <taxon>Nocardioides</taxon>
    </lineage>
</organism>
<proteinExistence type="predicted"/>
<protein>
    <recommendedName>
        <fullName evidence="1">AbiEi antitoxin N-terminal domain-containing protein</fullName>
    </recommendedName>
</protein>
<dbReference type="InterPro" id="IPR025159">
    <property type="entry name" value="AbiEi_N"/>
</dbReference>
<dbReference type="Proteomes" id="UP000295453">
    <property type="component" value="Unassembled WGS sequence"/>
</dbReference>
<gene>
    <name evidence="2" type="ORF">EPD65_14160</name>
</gene>
<accession>A0A4R1BVC6</accession>
<comment type="caution">
    <text evidence="2">The sequence shown here is derived from an EMBL/GenBank/DDBJ whole genome shotgun (WGS) entry which is preliminary data.</text>
</comment>
<dbReference type="AlphaFoldDB" id="A0A4R1BVC6"/>
<keyword evidence="3" id="KW-1185">Reference proteome</keyword>
<name>A0A4R1BVC6_9ACTN</name>
<evidence type="ECO:0000313" key="3">
    <source>
        <dbReference type="Proteomes" id="UP000295453"/>
    </source>
</evidence>
<reference evidence="2 3" key="1">
    <citation type="submission" date="2019-03" db="EMBL/GenBank/DDBJ databases">
        <authorList>
            <person name="Kim M.K.M."/>
        </authorList>
    </citation>
    <scope>NUCLEOTIDE SEQUENCE [LARGE SCALE GENOMIC DNA]</scope>
    <source>
        <strain evidence="2 3">18JY15-6</strain>
    </source>
</reference>
<feature type="domain" description="AbiEi antitoxin N-terminal" evidence="1">
    <location>
        <begin position="9"/>
        <end position="49"/>
    </location>
</feature>
<dbReference type="Pfam" id="PF13338">
    <property type="entry name" value="AbiEi_4"/>
    <property type="match status" value="1"/>
</dbReference>
<evidence type="ECO:0000313" key="2">
    <source>
        <dbReference type="EMBL" id="TCJ21924.1"/>
    </source>
</evidence>
<dbReference type="RefSeq" id="WP_131585242.1">
    <property type="nucleotide sequence ID" value="NZ_SJZJ01000028.1"/>
</dbReference>
<dbReference type="OrthoDB" id="5517693at2"/>
<dbReference type="EMBL" id="SJZJ01000028">
    <property type="protein sequence ID" value="TCJ21924.1"/>
    <property type="molecule type" value="Genomic_DNA"/>
</dbReference>
<evidence type="ECO:0000259" key="1">
    <source>
        <dbReference type="Pfam" id="PF13338"/>
    </source>
</evidence>
<sequence length="352" mass="38806">MDIGAAARVSRAHGLITTRAAREAGIEAREIRRLVGQGSWIRLRRGIYVEAERWAELDTYVGQPRLLARATHLTLDAEHAFSHSSAALELAIPLLAGATDEVHISRNDLRRTSAHAGVREHAAGYHPSAVLERSGVPVLPHARTAVDMARTFGYPAGLVACDAVLRKGVTRAQLALELRDMTRWPGARAAAAAVRDADAGAETAAESLGRILVRELGLGEPRTQFPLLLPDGRTVWLDMLVGCHAFEVDGRIKYQAASNGDVAAERVVWEEKKRERLVVNRRIGVSRIIWADYPEPARSAARRRLLEEYAATEHRFGATLSPDIEAYAERLEPLRQQRLLTGQPFAPTLRMQ</sequence>